<dbReference type="InterPro" id="IPR000719">
    <property type="entry name" value="Prot_kinase_dom"/>
</dbReference>
<evidence type="ECO:0000313" key="3">
    <source>
        <dbReference type="Proteomes" id="UP001153678"/>
    </source>
</evidence>
<organism evidence="2 3">
    <name type="scientific">Funneliformis geosporum</name>
    <dbReference type="NCBI Taxonomy" id="1117311"/>
    <lineage>
        <taxon>Eukaryota</taxon>
        <taxon>Fungi</taxon>
        <taxon>Fungi incertae sedis</taxon>
        <taxon>Mucoromycota</taxon>
        <taxon>Glomeromycotina</taxon>
        <taxon>Glomeromycetes</taxon>
        <taxon>Glomerales</taxon>
        <taxon>Glomeraceae</taxon>
        <taxon>Funneliformis</taxon>
    </lineage>
</organism>
<dbReference type="InterPro" id="IPR011009">
    <property type="entry name" value="Kinase-like_dom_sf"/>
</dbReference>
<gene>
    <name evidence="2" type="ORF">FWILDA_LOCUS13504</name>
</gene>
<dbReference type="PROSITE" id="PS50011">
    <property type="entry name" value="PROTEIN_KINASE_DOM"/>
    <property type="match status" value="1"/>
</dbReference>
<proteinExistence type="predicted"/>
<protein>
    <submittedName>
        <fullName evidence="2">8629_t:CDS:1</fullName>
    </submittedName>
</protein>
<dbReference type="Gene3D" id="1.10.510.10">
    <property type="entry name" value="Transferase(Phosphotransferase) domain 1"/>
    <property type="match status" value="1"/>
</dbReference>
<dbReference type="InterPro" id="IPR051681">
    <property type="entry name" value="Ser/Thr_Kinases-Pseudokinases"/>
</dbReference>
<dbReference type="Pfam" id="PF07714">
    <property type="entry name" value="PK_Tyr_Ser-Thr"/>
    <property type="match status" value="1"/>
</dbReference>
<dbReference type="GO" id="GO:0004674">
    <property type="term" value="F:protein serine/threonine kinase activity"/>
    <property type="evidence" value="ECO:0007669"/>
    <property type="project" value="TreeGrafter"/>
</dbReference>
<comment type="caution">
    <text evidence="2">The sequence shown here is derived from an EMBL/GenBank/DDBJ whole genome shotgun (WGS) entry which is preliminary data.</text>
</comment>
<dbReference type="AlphaFoldDB" id="A0A9W4WV83"/>
<keyword evidence="3" id="KW-1185">Reference proteome</keyword>
<dbReference type="SUPFAM" id="SSF56112">
    <property type="entry name" value="Protein kinase-like (PK-like)"/>
    <property type="match status" value="1"/>
</dbReference>
<dbReference type="EMBL" id="CAMKVN010005109">
    <property type="protein sequence ID" value="CAI2188292.1"/>
    <property type="molecule type" value="Genomic_DNA"/>
</dbReference>
<dbReference type="InterPro" id="IPR001245">
    <property type="entry name" value="Ser-Thr/Tyr_kinase_cat_dom"/>
</dbReference>
<dbReference type="Proteomes" id="UP001153678">
    <property type="component" value="Unassembled WGS sequence"/>
</dbReference>
<reference evidence="2" key="1">
    <citation type="submission" date="2022-08" db="EMBL/GenBank/DDBJ databases">
        <authorList>
            <person name="Kallberg Y."/>
            <person name="Tangrot J."/>
            <person name="Rosling A."/>
        </authorList>
    </citation>
    <scope>NUCLEOTIDE SEQUENCE</scope>
    <source>
        <strain evidence="2">Wild A</strain>
    </source>
</reference>
<sequence>MSRNNLRNYLQQNNKQLTWKERIHIAENIVECIYYLHQEDAIHRDLHSGNILYEKYYNDWYIGDLGFCGPIDKPLKSVYGNLPYIAPEVMFGKESSKASDIYSIGMLMWEISSGQPPFAYYDHNYDLVMNIVNGMRPNIISDTPLEYKELMIQCYLFPLLLIFEEYGELQYLLWTRVILVFVDIKNIE</sequence>
<accession>A0A9W4WV83</accession>
<feature type="domain" description="Protein kinase" evidence="1">
    <location>
        <begin position="1"/>
        <end position="188"/>
    </location>
</feature>
<dbReference type="OrthoDB" id="10252171at2759"/>
<evidence type="ECO:0000313" key="2">
    <source>
        <dbReference type="EMBL" id="CAI2188292.1"/>
    </source>
</evidence>
<evidence type="ECO:0000259" key="1">
    <source>
        <dbReference type="PROSITE" id="PS50011"/>
    </source>
</evidence>
<name>A0A9W4WV83_9GLOM</name>
<dbReference type="PANTHER" id="PTHR44329">
    <property type="entry name" value="SERINE/THREONINE-PROTEIN KINASE TNNI3K-RELATED"/>
    <property type="match status" value="1"/>
</dbReference>
<dbReference type="GO" id="GO:0005524">
    <property type="term" value="F:ATP binding"/>
    <property type="evidence" value="ECO:0007669"/>
    <property type="project" value="InterPro"/>
</dbReference>